<organism evidence="3 4">
    <name type="scientific">SAR86 cluster bacterium</name>
    <dbReference type="NCBI Taxonomy" id="2030880"/>
    <lineage>
        <taxon>Bacteria</taxon>
        <taxon>Pseudomonadati</taxon>
        <taxon>Pseudomonadota</taxon>
        <taxon>Gammaproteobacteria</taxon>
        <taxon>SAR86 cluster</taxon>
    </lineage>
</organism>
<dbReference type="GO" id="GO:0008977">
    <property type="term" value="F:prephenate dehydrogenase (NAD+) activity"/>
    <property type="evidence" value="ECO:0007669"/>
    <property type="project" value="InterPro"/>
</dbReference>
<dbReference type="SUPFAM" id="SSF51735">
    <property type="entry name" value="NAD(P)-binding Rossmann-fold domains"/>
    <property type="match status" value="1"/>
</dbReference>
<dbReference type="InterPro" id="IPR008927">
    <property type="entry name" value="6-PGluconate_DH-like_C_sf"/>
</dbReference>
<dbReference type="InterPro" id="IPR046826">
    <property type="entry name" value="PDH_N"/>
</dbReference>
<dbReference type="InterPro" id="IPR036291">
    <property type="entry name" value="NAD(P)-bd_dom_sf"/>
</dbReference>
<evidence type="ECO:0000259" key="2">
    <source>
        <dbReference type="PROSITE" id="PS51176"/>
    </source>
</evidence>
<dbReference type="AlphaFoldDB" id="A0A368BMU3"/>
<protein>
    <submittedName>
        <fullName evidence="3">Prephenate dehydrogenase</fullName>
    </submittedName>
</protein>
<proteinExistence type="predicted"/>
<dbReference type="Gene3D" id="3.40.50.720">
    <property type="entry name" value="NAD(P)-binding Rossmann-like Domain"/>
    <property type="match status" value="1"/>
</dbReference>
<dbReference type="InterPro" id="IPR046825">
    <property type="entry name" value="PDH_C"/>
</dbReference>
<keyword evidence="1" id="KW-0560">Oxidoreductase</keyword>
<gene>
    <name evidence="3" type="ORF">DBW97_02895</name>
</gene>
<accession>A0A368BMU3</accession>
<evidence type="ECO:0000256" key="1">
    <source>
        <dbReference type="ARBA" id="ARBA00023002"/>
    </source>
</evidence>
<dbReference type="InterPro" id="IPR050812">
    <property type="entry name" value="Preph/Arog_dehydrog"/>
</dbReference>
<dbReference type="EMBL" id="QOPD01000004">
    <property type="protein sequence ID" value="RCL38214.1"/>
    <property type="molecule type" value="Genomic_DNA"/>
</dbReference>
<dbReference type="Gene3D" id="1.10.3660.10">
    <property type="entry name" value="6-phosphogluconate dehydrogenase C-terminal like domain"/>
    <property type="match status" value="1"/>
</dbReference>
<dbReference type="PANTHER" id="PTHR21363">
    <property type="entry name" value="PREPHENATE DEHYDROGENASE"/>
    <property type="match status" value="1"/>
</dbReference>
<dbReference type="GO" id="GO:0004665">
    <property type="term" value="F:prephenate dehydrogenase (NADP+) activity"/>
    <property type="evidence" value="ECO:0007669"/>
    <property type="project" value="InterPro"/>
</dbReference>
<dbReference type="PANTHER" id="PTHR21363:SF0">
    <property type="entry name" value="PREPHENATE DEHYDROGENASE [NADP(+)]"/>
    <property type="match status" value="1"/>
</dbReference>
<dbReference type="InterPro" id="IPR003099">
    <property type="entry name" value="Prephen_DH"/>
</dbReference>
<feature type="domain" description="Prephenate/arogenate dehydrogenase" evidence="2">
    <location>
        <begin position="2"/>
        <end position="249"/>
    </location>
</feature>
<dbReference type="Proteomes" id="UP000252147">
    <property type="component" value="Unassembled WGS sequence"/>
</dbReference>
<name>A0A368BMU3_9GAMM</name>
<comment type="caution">
    <text evidence="3">The sequence shown here is derived from an EMBL/GenBank/DDBJ whole genome shotgun (WGS) entry which is preliminary data.</text>
</comment>
<dbReference type="SUPFAM" id="SSF48179">
    <property type="entry name" value="6-phosphogluconate dehydrogenase C-terminal domain-like"/>
    <property type="match status" value="1"/>
</dbReference>
<dbReference type="PROSITE" id="PS51176">
    <property type="entry name" value="PDH_ADH"/>
    <property type="match status" value="1"/>
</dbReference>
<reference evidence="3 4" key="1">
    <citation type="journal article" date="2018" name="Microbiome">
        <title>Fine metagenomic profile of the Mediterranean stratified and mixed water columns revealed by assembly and recruitment.</title>
        <authorList>
            <person name="Haro-Moreno J.M."/>
            <person name="Lopez-Perez M."/>
            <person name="De La Torre J.R."/>
            <person name="Picazo A."/>
            <person name="Camacho A."/>
            <person name="Rodriguez-Valera F."/>
        </authorList>
    </citation>
    <scope>NUCLEOTIDE SEQUENCE [LARGE SCALE GENOMIC DNA]</scope>
    <source>
        <strain evidence="3">MED-G83</strain>
    </source>
</reference>
<evidence type="ECO:0000313" key="4">
    <source>
        <dbReference type="Proteomes" id="UP000252147"/>
    </source>
</evidence>
<dbReference type="GO" id="GO:0006571">
    <property type="term" value="P:tyrosine biosynthetic process"/>
    <property type="evidence" value="ECO:0007669"/>
    <property type="project" value="InterPro"/>
</dbReference>
<evidence type="ECO:0000313" key="3">
    <source>
        <dbReference type="EMBL" id="RCL38214.1"/>
    </source>
</evidence>
<dbReference type="Pfam" id="PF20463">
    <property type="entry name" value="PDH_C"/>
    <property type="match status" value="1"/>
</dbReference>
<dbReference type="Pfam" id="PF02153">
    <property type="entry name" value="PDH_N"/>
    <property type="match status" value="1"/>
</dbReference>
<sequence>MNRILIVGGGFMGYSLSMALAARADKHEISIVEPNLNNKTLIQNKPSDFILYDDLEKVGIDFDFIIICSPIKQIPKIILKAAAMFSSKAVITDISSSKQHLNSIKLPKNFVSSHPICGSDKSGPEYADVNLFANKTVVLIHSESDYEEKLSKFWESLKMEVISIDLATHDKVFGLVSHLPHFIARAYKESLDGENINPKLFAGSGKEIERLGASNEALWDEIFSDNAKNIKAGLEKFEIALKRIRQKLT</sequence>
<dbReference type="GO" id="GO:0070403">
    <property type="term" value="F:NAD+ binding"/>
    <property type="evidence" value="ECO:0007669"/>
    <property type="project" value="InterPro"/>
</dbReference>